<dbReference type="GO" id="GO:0015833">
    <property type="term" value="P:peptide transport"/>
    <property type="evidence" value="ECO:0007669"/>
    <property type="project" value="TreeGrafter"/>
</dbReference>
<accession>A0A1M6P969</accession>
<dbReference type="CDD" id="cd08498">
    <property type="entry name" value="PBP2_NikA_DppA_OppA_like_2"/>
    <property type="match status" value="1"/>
</dbReference>
<keyword evidence="4" id="KW-1133">Transmembrane helix</keyword>
<comment type="similarity">
    <text evidence="1">Belongs to the bacterial solute-binding protein 5 family.</text>
</comment>
<dbReference type="SUPFAM" id="SSF53850">
    <property type="entry name" value="Periplasmic binding protein-like II"/>
    <property type="match status" value="1"/>
</dbReference>
<feature type="domain" description="Solute-binding protein family 5" evidence="5">
    <location>
        <begin position="91"/>
        <end position="455"/>
    </location>
</feature>
<dbReference type="Proteomes" id="UP000184248">
    <property type="component" value="Unassembled WGS sequence"/>
</dbReference>
<evidence type="ECO:0000256" key="1">
    <source>
        <dbReference type="ARBA" id="ARBA00005695"/>
    </source>
</evidence>
<dbReference type="InterPro" id="IPR000914">
    <property type="entry name" value="SBP_5_dom"/>
</dbReference>
<evidence type="ECO:0000256" key="4">
    <source>
        <dbReference type="SAM" id="Phobius"/>
    </source>
</evidence>
<dbReference type="Gene3D" id="3.10.105.10">
    <property type="entry name" value="Dipeptide-binding Protein, Domain 3"/>
    <property type="match status" value="1"/>
</dbReference>
<feature type="transmembrane region" description="Helical" evidence="4">
    <location>
        <begin position="27"/>
        <end position="45"/>
    </location>
</feature>
<dbReference type="Gene3D" id="3.40.190.10">
    <property type="entry name" value="Periplasmic binding protein-like II"/>
    <property type="match status" value="1"/>
</dbReference>
<dbReference type="InterPro" id="IPR030678">
    <property type="entry name" value="Peptide/Ni-bd"/>
</dbReference>
<dbReference type="EMBL" id="FRAL01000001">
    <property type="protein sequence ID" value="SHK04488.1"/>
    <property type="molecule type" value="Genomic_DNA"/>
</dbReference>
<keyword evidence="2" id="KW-0813">Transport</keyword>
<dbReference type="PANTHER" id="PTHR30290">
    <property type="entry name" value="PERIPLASMIC BINDING COMPONENT OF ABC TRANSPORTER"/>
    <property type="match status" value="1"/>
</dbReference>
<dbReference type="Gene3D" id="3.90.76.10">
    <property type="entry name" value="Dipeptide-binding Protein, Domain 1"/>
    <property type="match status" value="1"/>
</dbReference>
<dbReference type="GO" id="GO:0043190">
    <property type="term" value="C:ATP-binding cassette (ABC) transporter complex"/>
    <property type="evidence" value="ECO:0007669"/>
    <property type="project" value="InterPro"/>
</dbReference>
<keyword evidence="7" id="KW-1185">Reference proteome</keyword>
<evidence type="ECO:0000313" key="6">
    <source>
        <dbReference type="EMBL" id="SHK04488.1"/>
    </source>
</evidence>
<name>A0A1M6P969_9GAMM</name>
<keyword evidence="4" id="KW-0812">Transmembrane</keyword>
<dbReference type="AlphaFoldDB" id="A0A1M6P969"/>
<dbReference type="InterPro" id="IPR039424">
    <property type="entry name" value="SBP_5"/>
</dbReference>
<protein>
    <submittedName>
        <fullName evidence="6">Peptide/nickel transport system substrate-binding protein</fullName>
    </submittedName>
</protein>
<reference evidence="7" key="1">
    <citation type="submission" date="2016-11" db="EMBL/GenBank/DDBJ databases">
        <authorList>
            <person name="Varghese N."/>
            <person name="Submissions S."/>
        </authorList>
    </citation>
    <scope>NUCLEOTIDE SEQUENCE [LARGE SCALE GENOMIC DNA]</scope>
    <source>
        <strain evidence="7">ALO Sharm</strain>
    </source>
</reference>
<evidence type="ECO:0000256" key="2">
    <source>
        <dbReference type="ARBA" id="ARBA00022448"/>
    </source>
</evidence>
<organism evidence="6 7">
    <name type="scientific">Halomonas caseinilytica</name>
    <dbReference type="NCBI Taxonomy" id="438744"/>
    <lineage>
        <taxon>Bacteria</taxon>
        <taxon>Pseudomonadati</taxon>
        <taxon>Pseudomonadota</taxon>
        <taxon>Gammaproteobacteria</taxon>
        <taxon>Oceanospirillales</taxon>
        <taxon>Halomonadaceae</taxon>
        <taxon>Halomonas</taxon>
    </lineage>
</organism>
<gene>
    <name evidence="6" type="ORF">SAMN05192556_101660</name>
</gene>
<evidence type="ECO:0000313" key="7">
    <source>
        <dbReference type="Proteomes" id="UP000184248"/>
    </source>
</evidence>
<keyword evidence="3" id="KW-0732">Signal</keyword>
<proteinExistence type="inferred from homology"/>
<dbReference type="Pfam" id="PF00496">
    <property type="entry name" value="SBP_bac_5"/>
    <property type="match status" value="1"/>
</dbReference>
<dbReference type="PANTHER" id="PTHR30290:SF9">
    <property type="entry name" value="OLIGOPEPTIDE-BINDING PROTEIN APPA"/>
    <property type="match status" value="1"/>
</dbReference>
<dbReference type="GO" id="GO:1904680">
    <property type="term" value="F:peptide transmembrane transporter activity"/>
    <property type="evidence" value="ECO:0007669"/>
    <property type="project" value="TreeGrafter"/>
</dbReference>
<dbReference type="GO" id="GO:0030288">
    <property type="term" value="C:outer membrane-bounded periplasmic space"/>
    <property type="evidence" value="ECO:0007669"/>
    <property type="project" value="UniProtKB-ARBA"/>
</dbReference>
<dbReference type="PIRSF" id="PIRSF002741">
    <property type="entry name" value="MppA"/>
    <property type="match status" value="1"/>
</dbReference>
<keyword evidence="4" id="KW-0472">Membrane</keyword>
<sequence>MVITTVGRDTDNNPSGMERHMTIKKTLLASVIGAAMTSAALAPAAQANTTLRMAYDADPVSLDIHEQLSGGILQLSHMTFDPLVRWTKDLEIEPRLATDWERVDDTTLRMTLREGVEFHSGNAFTAEDVVWTIDRLKRSPDFKAIFAPIEGATAVDAHTLEIKTKKPYPLLLNLATYIFPMDSQFYSGEDSDGDPKDEIVKNGNSYASRHQSGTGPYEVTERQQGVRVVFERNDDYWDEQSPGNVDKIELTPISENATRVAALLSGDVDFIAPVPPNDLERVRQDDDAKLVTMSGTRIILFHMNQERVEAFKDKRVRQAFAYAINQEGIADRLMKGFATPAAQLSPEGYAGHNDELEPRYDLEKAKQLMAEAGYEDGFEITMMAPNNRYVNDAKIAQAVAAMLARINVTVDLKTLPKAQYWGEYDDRVADMMMIGWHADTEDSANFHEYLTACPDADSGAGQYNAGNYCNPEVDKLVSEANLELDQAKRAEMLQQMEQTLYDEAAFIPLHWQNLAWAADTNVDLEPIVNVMNFPYLGDLVVEEE</sequence>
<evidence type="ECO:0000256" key="3">
    <source>
        <dbReference type="ARBA" id="ARBA00022729"/>
    </source>
</evidence>
<evidence type="ECO:0000259" key="5">
    <source>
        <dbReference type="Pfam" id="PF00496"/>
    </source>
</evidence>